<comment type="caution">
    <text evidence="1">The sequence shown here is derived from an EMBL/GenBank/DDBJ whole genome shotgun (WGS) entry which is preliminary data.</text>
</comment>
<gene>
    <name evidence="1" type="ORF">EYF80_010260</name>
</gene>
<evidence type="ECO:0000313" key="2">
    <source>
        <dbReference type="Proteomes" id="UP000314294"/>
    </source>
</evidence>
<protein>
    <submittedName>
        <fullName evidence="1">Uncharacterized protein</fullName>
    </submittedName>
</protein>
<reference evidence="1 2" key="1">
    <citation type="submission" date="2019-03" db="EMBL/GenBank/DDBJ databases">
        <title>First draft genome of Liparis tanakae, snailfish: a comprehensive survey of snailfish specific genes.</title>
        <authorList>
            <person name="Kim W."/>
            <person name="Song I."/>
            <person name="Jeong J.-H."/>
            <person name="Kim D."/>
            <person name="Kim S."/>
            <person name="Ryu S."/>
            <person name="Song J.Y."/>
            <person name="Lee S.K."/>
        </authorList>
    </citation>
    <scope>NUCLEOTIDE SEQUENCE [LARGE SCALE GENOMIC DNA]</scope>
    <source>
        <tissue evidence="1">Muscle</tissue>
    </source>
</reference>
<evidence type="ECO:0000313" key="1">
    <source>
        <dbReference type="EMBL" id="TNN79446.1"/>
    </source>
</evidence>
<sequence>MRVSSIFRSVTSATACFSVISLASNFEQERILTAVSSSRMLPSEEESTSKILSSISFSCLTKAREQFNTSGLSRATTIPSSWSWMPSGVIMKFRRVTYRAEEELHEEKAKVGSVFDGGVSEADAHGTSLFEGLPQQQRLQDGVQLLSHILQQH</sequence>
<dbReference type="Proteomes" id="UP000314294">
    <property type="component" value="Unassembled WGS sequence"/>
</dbReference>
<proteinExistence type="predicted"/>
<dbReference type="AlphaFoldDB" id="A0A4Z2INJ1"/>
<organism evidence="1 2">
    <name type="scientific">Liparis tanakae</name>
    <name type="common">Tanaka's snailfish</name>
    <dbReference type="NCBI Taxonomy" id="230148"/>
    <lineage>
        <taxon>Eukaryota</taxon>
        <taxon>Metazoa</taxon>
        <taxon>Chordata</taxon>
        <taxon>Craniata</taxon>
        <taxon>Vertebrata</taxon>
        <taxon>Euteleostomi</taxon>
        <taxon>Actinopterygii</taxon>
        <taxon>Neopterygii</taxon>
        <taxon>Teleostei</taxon>
        <taxon>Neoteleostei</taxon>
        <taxon>Acanthomorphata</taxon>
        <taxon>Eupercaria</taxon>
        <taxon>Perciformes</taxon>
        <taxon>Cottioidei</taxon>
        <taxon>Cottales</taxon>
        <taxon>Liparidae</taxon>
        <taxon>Liparis</taxon>
    </lineage>
</organism>
<dbReference type="EMBL" id="SRLO01000064">
    <property type="protein sequence ID" value="TNN79446.1"/>
    <property type="molecule type" value="Genomic_DNA"/>
</dbReference>
<name>A0A4Z2INJ1_9TELE</name>
<accession>A0A4Z2INJ1</accession>
<keyword evidence="2" id="KW-1185">Reference proteome</keyword>